<evidence type="ECO:0000313" key="3">
    <source>
        <dbReference type="Proteomes" id="UP001196509"/>
    </source>
</evidence>
<accession>A0AAE2ZSS8</accession>
<feature type="signal peptide" evidence="1">
    <location>
        <begin position="1"/>
        <end position="33"/>
    </location>
</feature>
<gene>
    <name evidence="2" type="ORF">K1W69_24285</name>
</gene>
<reference evidence="2" key="1">
    <citation type="submission" date="2021-08" db="EMBL/GenBank/DDBJ databases">
        <title>Hoeflea bacterium WL0058 sp. nov., isolated from the sediment.</title>
        <authorList>
            <person name="Wang L."/>
            <person name="Zhang D."/>
        </authorList>
    </citation>
    <scope>NUCLEOTIDE SEQUENCE</scope>
    <source>
        <strain evidence="2">WL0058</strain>
    </source>
</reference>
<dbReference type="EMBL" id="JAICBX010000006">
    <property type="protein sequence ID" value="MBW8640332.1"/>
    <property type="molecule type" value="Genomic_DNA"/>
</dbReference>
<dbReference type="RefSeq" id="WP_220231069.1">
    <property type="nucleotide sequence ID" value="NZ_JAICBX010000006.1"/>
</dbReference>
<feature type="chain" id="PRO_5042234920" evidence="1">
    <location>
        <begin position="34"/>
        <end position="166"/>
    </location>
</feature>
<evidence type="ECO:0000313" key="2">
    <source>
        <dbReference type="EMBL" id="MBW8640332.1"/>
    </source>
</evidence>
<keyword evidence="3" id="KW-1185">Reference proteome</keyword>
<keyword evidence="1" id="KW-0732">Signal</keyword>
<evidence type="ECO:0000256" key="1">
    <source>
        <dbReference type="SAM" id="SignalP"/>
    </source>
</evidence>
<name>A0AAE2ZSS8_9HYPH</name>
<comment type="caution">
    <text evidence="2">The sequence shown here is derived from an EMBL/GenBank/DDBJ whole genome shotgun (WGS) entry which is preliminary data.</text>
</comment>
<dbReference type="AlphaFoldDB" id="A0AAE2ZSS8"/>
<protein>
    <submittedName>
        <fullName evidence="2">Uncharacterized protein</fullName>
    </submittedName>
</protein>
<proteinExistence type="predicted"/>
<sequence length="166" mass="17771">MPTTSLPSDLKSGARAALLSLFLASGPATIAIAQENAREAADALSPKVVAVVSGGRWESSADGDAGSGYYRAVAVRSQDNTSRLYLQKLGLSDGSPTVLDTREIQELTDMSAYITDMRPENSTGVSENAGFVTYVYLKEDPSITEPDTWELFVDEFGDHEFLPASN</sequence>
<organism evidence="2 3">
    <name type="scientific">Flavimaribacter sediminis</name>
    <dbReference type="NCBI Taxonomy" id="2865987"/>
    <lineage>
        <taxon>Bacteria</taxon>
        <taxon>Pseudomonadati</taxon>
        <taxon>Pseudomonadota</taxon>
        <taxon>Alphaproteobacteria</taxon>
        <taxon>Hyphomicrobiales</taxon>
        <taxon>Rhizobiaceae</taxon>
        <taxon>Flavimaribacter</taxon>
    </lineage>
</organism>
<dbReference type="Proteomes" id="UP001196509">
    <property type="component" value="Unassembled WGS sequence"/>
</dbReference>